<comment type="similarity">
    <text evidence="4">Belongs to the class I-like SAM-binding methyltransferase superfamily. MenG/UbiE family.</text>
</comment>
<evidence type="ECO:0000256" key="1">
    <source>
        <dbReference type="ARBA" id="ARBA00022603"/>
    </source>
</evidence>
<dbReference type="Proteomes" id="UP000295764">
    <property type="component" value="Unassembled WGS sequence"/>
</dbReference>
<keyword evidence="3 4" id="KW-0949">S-adenosyl-L-methionine</keyword>
<evidence type="ECO:0000256" key="5">
    <source>
        <dbReference type="SAM" id="MobiDB-lite"/>
    </source>
</evidence>
<comment type="caution">
    <text evidence="6">The sequence shown here is derived from an EMBL/GenBank/DDBJ whole genome shotgun (WGS) entry which is preliminary data.</text>
</comment>
<accession>A0A4R6DMT9</accession>
<dbReference type="CDD" id="cd02440">
    <property type="entry name" value="AdoMet_MTases"/>
    <property type="match status" value="1"/>
</dbReference>
<feature type="binding site" evidence="4">
    <location>
        <position position="80"/>
    </location>
    <ligand>
        <name>S-adenosyl-L-methionine</name>
        <dbReference type="ChEBI" id="CHEBI:59789"/>
    </ligand>
</feature>
<dbReference type="NCBIfam" id="NF001244">
    <property type="entry name" value="PRK00216.1-5"/>
    <property type="match status" value="1"/>
</dbReference>
<comment type="function">
    <text evidence="4">Methyltransferase required for the conversion of demethylmenaquinol (DMKH2) to menaquinol (MKH2).</text>
</comment>
<dbReference type="Gene3D" id="3.40.50.150">
    <property type="entry name" value="Vaccinia Virus protein VP39"/>
    <property type="match status" value="1"/>
</dbReference>
<protein>
    <recommendedName>
        <fullName evidence="4">Demethylmenaquinone methyltransferase</fullName>
        <ecNumber evidence="4">2.1.1.163</ecNumber>
    </recommendedName>
</protein>
<dbReference type="RefSeq" id="WP_243736238.1">
    <property type="nucleotide sequence ID" value="NZ_SNVW01000002.1"/>
</dbReference>
<dbReference type="NCBIfam" id="NF001241">
    <property type="entry name" value="PRK00216.1-2"/>
    <property type="match status" value="1"/>
</dbReference>
<proteinExistence type="inferred from homology"/>
<evidence type="ECO:0000256" key="2">
    <source>
        <dbReference type="ARBA" id="ARBA00022679"/>
    </source>
</evidence>
<sequence length="288" mass="30804">MSRADLNKRPDEVAAMFDDVAAKYDLTNDILSAGNAPLWRVATVRAVDPQPGERVLDIAAGTGTSAAAFAKKGAEVTALDLSAGMIAVGRERHPEITFVEGDAEHLPFDDDSFDAVSISFGLRNVNDPMQALGEMLRVLKPGGRVVICEFSTPPLALLRFGYGAYLKRVLPGVARLSSSNPAAYRYLAESIEAWPEQQVLSQWLRGVGFTMVAYRNLTAGIVALHRGRKPVAEPVRESVARRAKARRAHQHTGEQPSLGKPVAGQPSAGQPSADQPSAEQPDAEPTAG</sequence>
<dbReference type="PROSITE" id="PS51608">
    <property type="entry name" value="SAM_MT_UBIE"/>
    <property type="match status" value="1"/>
</dbReference>
<comment type="catalytic activity">
    <reaction evidence="4">
        <text>a 2-demethylmenaquinol + S-adenosyl-L-methionine = a menaquinol + S-adenosyl-L-homocysteine + H(+)</text>
        <dbReference type="Rhea" id="RHEA:42640"/>
        <dbReference type="Rhea" id="RHEA-COMP:9539"/>
        <dbReference type="Rhea" id="RHEA-COMP:9563"/>
        <dbReference type="ChEBI" id="CHEBI:15378"/>
        <dbReference type="ChEBI" id="CHEBI:18151"/>
        <dbReference type="ChEBI" id="CHEBI:55437"/>
        <dbReference type="ChEBI" id="CHEBI:57856"/>
        <dbReference type="ChEBI" id="CHEBI:59789"/>
        <dbReference type="EC" id="2.1.1.163"/>
    </reaction>
</comment>
<dbReference type="STRING" id="2035.RU06_16885"/>
<name>A0A4R6DMT9_9MICO</name>
<gene>
    <name evidence="4" type="primary">menG</name>
    <name evidence="6" type="ORF">EDF64_102251</name>
</gene>
<feature type="compositionally biased region" description="Polar residues" evidence="5">
    <location>
        <begin position="267"/>
        <end position="278"/>
    </location>
</feature>
<dbReference type="GO" id="GO:0032259">
    <property type="term" value="P:methylation"/>
    <property type="evidence" value="ECO:0007669"/>
    <property type="project" value="UniProtKB-KW"/>
</dbReference>
<keyword evidence="2 4" id="KW-0808">Transferase</keyword>
<evidence type="ECO:0000256" key="3">
    <source>
        <dbReference type="ARBA" id="ARBA00022691"/>
    </source>
</evidence>
<dbReference type="InterPro" id="IPR029063">
    <property type="entry name" value="SAM-dependent_MTases_sf"/>
</dbReference>
<feature type="region of interest" description="Disordered" evidence="5">
    <location>
        <begin position="232"/>
        <end position="288"/>
    </location>
</feature>
<keyword evidence="1 4" id="KW-0489">Methyltransferase</keyword>
<keyword evidence="4" id="KW-0474">Menaquinone biosynthesis</keyword>
<dbReference type="AlphaFoldDB" id="A0A4R6DMT9"/>
<organism evidence="6 7">
    <name type="scientific">Curtobacterium flaccumfaciens</name>
    <dbReference type="NCBI Taxonomy" id="2035"/>
    <lineage>
        <taxon>Bacteria</taxon>
        <taxon>Bacillati</taxon>
        <taxon>Actinomycetota</taxon>
        <taxon>Actinomycetes</taxon>
        <taxon>Micrococcales</taxon>
        <taxon>Microbacteriaceae</taxon>
        <taxon>Curtobacterium</taxon>
    </lineage>
</organism>
<dbReference type="GO" id="GO:0009234">
    <property type="term" value="P:menaquinone biosynthetic process"/>
    <property type="evidence" value="ECO:0007669"/>
    <property type="project" value="UniProtKB-UniRule"/>
</dbReference>
<feature type="binding site" evidence="4">
    <location>
        <position position="119"/>
    </location>
    <ligand>
        <name>S-adenosyl-L-methionine</name>
        <dbReference type="ChEBI" id="CHEBI:59789"/>
    </ligand>
</feature>
<feature type="binding site" evidence="4">
    <location>
        <begin position="102"/>
        <end position="103"/>
    </location>
    <ligand>
        <name>S-adenosyl-L-methionine</name>
        <dbReference type="ChEBI" id="CHEBI:59789"/>
    </ligand>
</feature>
<dbReference type="SUPFAM" id="SSF53335">
    <property type="entry name" value="S-adenosyl-L-methionine-dependent methyltransferases"/>
    <property type="match status" value="1"/>
</dbReference>
<dbReference type="Pfam" id="PF01209">
    <property type="entry name" value="Ubie_methyltran"/>
    <property type="match status" value="1"/>
</dbReference>
<feature type="compositionally biased region" description="Basic residues" evidence="5">
    <location>
        <begin position="241"/>
        <end position="250"/>
    </location>
</feature>
<dbReference type="HAMAP" id="MF_01813">
    <property type="entry name" value="MenG_UbiE_methyltr"/>
    <property type="match status" value="1"/>
</dbReference>
<dbReference type="GO" id="GO:0043770">
    <property type="term" value="F:demethylmenaquinone methyltransferase activity"/>
    <property type="evidence" value="ECO:0007669"/>
    <property type="project" value="UniProtKB-UniRule"/>
</dbReference>
<reference evidence="6 7" key="1">
    <citation type="submission" date="2019-03" db="EMBL/GenBank/DDBJ databases">
        <title>Genomic analyses of the natural microbiome of Caenorhabditis elegans.</title>
        <authorList>
            <person name="Samuel B."/>
        </authorList>
    </citation>
    <scope>NUCLEOTIDE SEQUENCE [LARGE SCALE GENOMIC DNA]</scope>
    <source>
        <strain evidence="6 7">JUb65</strain>
    </source>
</reference>
<dbReference type="InterPro" id="IPR004033">
    <property type="entry name" value="UbiE/COQ5_MeTrFase"/>
</dbReference>
<dbReference type="NCBIfam" id="TIGR01934">
    <property type="entry name" value="MenG_MenH_UbiE"/>
    <property type="match status" value="1"/>
</dbReference>
<dbReference type="EMBL" id="SNVW01000002">
    <property type="protein sequence ID" value="TDN45834.1"/>
    <property type="molecule type" value="Genomic_DNA"/>
</dbReference>
<dbReference type="PANTHER" id="PTHR43591:SF24">
    <property type="entry name" value="2-METHOXY-6-POLYPRENYL-1,4-BENZOQUINOL METHYLASE, MITOCHONDRIAL"/>
    <property type="match status" value="1"/>
</dbReference>
<evidence type="ECO:0000313" key="6">
    <source>
        <dbReference type="EMBL" id="TDN45834.1"/>
    </source>
</evidence>
<dbReference type="PROSITE" id="PS01184">
    <property type="entry name" value="UBIE_2"/>
    <property type="match status" value="1"/>
</dbReference>
<dbReference type="EC" id="2.1.1.163" evidence="4"/>
<comment type="pathway">
    <text evidence="4">Quinol/quinone metabolism; menaquinone biosynthesis; menaquinol from 1,4-dihydroxy-2-naphthoate: step 2/2.</text>
</comment>
<dbReference type="PANTHER" id="PTHR43591">
    <property type="entry name" value="METHYLTRANSFERASE"/>
    <property type="match status" value="1"/>
</dbReference>
<dbReference type="UniPathway" id="UPA00079">
    <property type="reaction ID" value="UER00169"/>
</dbReference>
<feature type="binding site" evidence="4">
    <location>
        <position position="62"/>
    </location>
    <ligand>
        <name>S-adenosyl-L-methionine</name>
        <dbReference type="ChEBI" id="CHEBI:59789"/>
    </ligand>
</feature>
<dbReference type="InterPro" id="IPR023576">
    <property type="entry name" value="UbiE/COQ5_MeTrFase_CS"/>
</dbReference>
<evidence type="ECO:0000313" key="7">
    <source>
        <dbReference type="Proteomes" id="UP000295764"/>
    </source>
</evidence>
<evidence type="ECO:0000256" key="4">
    <source>
        <dbReference type="HAMAP-Rule" id="MF_01813"/>
    </source>
</evidence>